<dbReference type="EMBL" id="LAZR01001410">
    <property type="protein sequence ID" value="KKN45130.1"/>
    <property type="molecule type" value="Genomic_DNA"/>
</dbReference>
<reference evidence="1" key="1">
    <citation type="journal article" date="2015" name="Nature">
        <title>Complex archaea that bridge the gap between prokaryotes and eukaryotes.</title>
        <authorList>
            <person name="Spang A."/>
            <person name="Saw J.H."/>
            <person name="Jorgensen S.L."/>
            <person name="Zaremba-Niedzwiedzka K."/>
            <person name="Martijn J."/>
            <person name="Lind A.E."/>
            <person name="van Eijk R."/>
            <person name="Schleper C."/>
            <person name="Guy L."/>
            <person name="Ettema T.J."/>
        </authorList>
    </citation>
    <scope>NUCLEOTIDE SEQUENCE</scope>
</reference>
<sequence>MRSAYRRGPETATTKRQLDDVLRFFFDWSDANPKLHVELCRVSEDFEGLTGELYDVAIAEGFYHHSMDNV</sequence>
<gene>
    <name evidence="1" type="ORF">LCGC14_0686320</name>
</gene>
<comment type="caution">
    <text evidence="1">The sequence shown here is derived from an EMBL/GenBank/DDBJ whole genome shotgun (WGS) entry which is preliminary data.</text>
</comment>
<dbReference type="AlphaFoldDB" id="A0A0F9QLU1"/>
<evidence type="ECO:0000313" key="1">
    <source>
        <dbReference type="EMBL" id="KKN45130.1"/>
    </source>
</evidence>
<name>A0A0F9QLU1_9ZZZZ</name>
<accession>A0A0F9QLU1</accession>
<organism evidence="1">
    <name type="scientific">marine sediment metagenome</name>
    <dbReference type="NCBI Taxonomy" id="412755"/>
    <lineage>
        <taxon>unclassified sequences</taxon>
        <taxon>metagenomes</taxon>
        <taxon>ecological metagenomes</taxon>
    </lineage>
</organism>
<protein>
    <submittedName>
        <fullName evidence="1">Uncharacterized protein</fullName>
    </submittedName>
</protein>
<proteinExistence type="predicted"/>